<dbReference type="SUPFAM" id="SSF52733">
    <property type="entry name" value="Nicotinate mononucleotide:5,6-dimethylbenzimidazole phosphoribosyltransferase (CobT)"/>
    <property type="match status" value="1"/>
</dbReference>
<dbReference type="GO" id="GO:0008939">
    <property type="term" value="F:nicotinate-nucleotide-dimethylbenzimidazole phosphoribosyltransferase activity"/>
    <property type="evidence" value="ECO:0007669"/>
    <property type="project" value="UniProtKB-EC"/>
</dbReference>
<comment type="pathway">
    <text evidence="1 10">Nucleoside biosynthesis; alpha-ribazole biosynthesis; alpha-ribazole from 5,6-dimethylbenzimidazole: step 1/2.</text>
</comment>
<dbReference type="Gene3D" id="3.40.50.10210">
    <property type="match status" value="1"/>
</dbReference>
<protein>
    <recommendedName>
        <fullName evidence="4 10">Nicotinate-nucleotide--dimethylbenzimidazole phosphoribosyltransferase</fullName>
        <shortName evidence="10">NN:DBI PRT</shortName>
        <ecNumber evidence="3 10">2.4.2.21</ecNumber>
    </recommendedName>
    <alternativeName>
        <fullName evidence="8 10">N(1)-alpha-phosphoribosyltransferase</fullName>
    </alternativeName>
</protein>
<feature type="active site" description="Proton acceptor" evidence="10">
    <location>
        <position position="347"/>
    </location>
</feature>
<dbReference type="PANTHER" id="PTHR43463">
    <property type="entry name" value="NICOTINATE-NUCLEOTIDE--DIMETHYLBENZIMIDAZOLE PHOSPHORIBOSYLTRANSFERASE"/>
    <property type="match status" value="1"/>
</dbReference>
<proteinExistence type="inferred from homology"/>
<dbReference type="InterPro" id="IPR003200">
    <property type="entry name" value="Nict_dMeBzImd_PRibTrfase"/>
</dbReference>
<evidence type="ECO:0000256" key="3">
    <source>
        <dbReference type="ARBA" id="ARBA00011991"/>
    </source>
</evidence>
<evidence type="ECO:0000256" key="9">
    <source>
        <dbReference type="ARBA" id="ARBA00047340"/>
    </source>
</evidence>
<dbReference type="EMBL" id="JBBUTF010000017">
    <property type="protein sequence ID" value="MEK8027870.1"/>
    <property type="molecule type" value="Genomic_DNA"/>
</dbReference>
<evidence type="ECO:0000256" key="10">
    <source>
        <dbReference type="HAMAP-Rule" id="MF_00230"/>
    </source>
</evidence>
<comment type="catalytic activity">
    <reaction evidence="9 10">
        <text>5,6-dimethylbenzimidazole + nicotinate beta-D-ribonucleotide = alpha-ribazole 5'-phosphate + nicotinate + H(+)</text>
        <dbReference type="Rhea" id="RHEA:11196"/>
        <dbReference type="ChEBI" id="CHEBI:15378"/>
        <dbReference type="ChEBI" id="CHEBI:15890"/>
        <dbReference type="ChEBI" id="CHEBI:32544"/>
        <dbReference type="ChEBI" id="CHEBI:57502"/>
        <dbReference type="ChEBI" id="CHEBI:57918"/>
        <dbReference type="EC" id="2.4.2.21"/>
    </reaction>
</comment>
<evidence type="ECO:0000256" key="1">
    <source>
        <dbReference type="ARBA" id="ARBA00005049"/>
    </source>
</evidence>
<sequence length="380" mass="39102">MTSPLTELQALDDAALEARLAALLDRVQPRADAALAQRLQQRLDRLTKPTGALGRLEALALQIGVLQGRTHPRIEDPQLMVFAADHGLARQGVSAYPQEVTWQMVANMLGGGAAVNVLARQHALALTLVDAGVAHDVAALPGAAVQGAPRGAGLPDGVVDAKLGAGTQDASAQAAMTLRQARLGLLTGAALLQARPGQALVLGEMGIGNTASAALLLHRLAGVPLETATGRGTGLDDAGLAHKRAVLQRCADRAPDAQDPLTVLAEFGGFEIAMMAGAALQAAAERRVLLVDGFIVSAAVLLAWRLAPAVREACVFAHLGAEQGHAALLQVLGAQPLLQGLGLRLGEGSGAALAWPLLESSLRLLDQMASFESAQVSDRA</sequence>
<keyword evidence="6 10" id="KW-0328">Glycosyltransferase</keyword>
<organism evidence="11 12">
    <name type="scientific">Pseudaquabacterium rugosum</name>
    <dbReference type="NCBI Taxonomy" id="2984194"/>
    <lineage>
        <taxon>Bacteria</taxon>
        <taxon>Pseudomonadati</taxon>
        <taxon>Pseudomonadota</taxon>
        <taxon>Betaproteobacteria</taxon>
        <taxon>Burkholderiales</taxon>
        <taxon>Sphaerotilaceae</taxon>
        <taxon>Pseudaquabacterium</taxon>
    </lineage>
</organism>
<dbReference type="InterPro" id="IPR017846">
    <property type="entry name" value="Nict_dMeBzImd_PRibTrfase_bact"/>
</dbReference>
<evidence type="ECO:0000256" key="7">
    <source>
        <dbReference type="ARBA" id="ARBA00022679"/>
    </source>
</evidence>
<dbReference type="CDD" id="cd02439">
    <property type="entry name" value="DMB-PRT_CobT"/>
    <property type="match status" value="1"/>
</dbReference>
<keyword evidence="7 10" id="KW-0808">Transferase</keyword>
<evidence type="ECO:0000256" key="6">
    <source>
        <dbReference type="ARBA" id="ARBA00022676"/>
    </source>
</evidence>
<dbReference type="Pfam" id="PF02277">
    <property type="entry name" value="DBI_PRT"/>
    <property type="match status" value="1"/>
</dbReference>
<evidence type="ECO:0000256" key="4">
    <source>
        <dbReference type="ARBA" id="ARBA00015486"/>
    </source>
</evidence>
<dbReference type="Proteomes" id="UP001368500">
    <property type="component" value="Unassembled WGS sequence"/>
</dbReference>
<evidence type="ECO:0000256" key="5">
    <source>
        <dbReference type="ARBA" id="ARBA00022573"/>
    </source>
</evidence>
<dbReference type="NCBIfam" id="NF000996">
    <property type="entry name" value="PRK00105.1"/>
    <property type="match status" value="1"/>
</dbReference>
<comment type="caution">
    <text evidence="11">The sequence shown here is derived from an EMBL/GenBank/DDBJ whole genome shotgun (WGS) entry which is preliminary data.</text>
</comment>
<evidence type="ECO:0000256" key="8">
    <source>
        <dbReference type="ARBA" id="ARBA00030686"/>
    </source>
</evidence>
<gene>
    <name evidence="10 11" type="primary">cobT</name>
    <name evidence="11" type="ORF">AACH11_18070</name>
</gene>
<dbReference type="EC" id="2.4.2.21" evidence="3 10"/>
<reference evidence="11 12" key="1">
    <citation type="submission" date="2024-04" db="EMBL/GenBank/DDBJ databases">
        <title>Novel species of the genus Ideonella isolated from streams.</title>
        <authorList>
            <person name="Lu H."/>
        </authorList>
    </citation>
    <scope>NUCLEOTIDE SEQUENCE [LARGE SCALE GENOMIC DNA]</scope>
    <source>
        <strain evidence="11 12">BYS139W</strain>
    </source>
</reference>
<comment type="function">
    <text evidence="10">Catalyzes the synthesis of alpha-ribazole-5'-phosphate from nicotinate mononucleotide (NAMN) and 5,6-dimethylbenzimidazole (DMB).</text>
</comment>
<dbReference type="NCBIfam" id="TIGR03160">
    <property type="entry name" value="cobT_DBIPRT"/>
    <property type="match status" value="1"/>
</dbReference>
<evidence type="ECO:0000256" key="2">
    <source>
        <dbReference type="ARBA" id="ARBA00007110"/>
    </source>
</evidence>
<evidence type="ECO:0000313" key="12">
    <source>
        <dbReference type="Proteomes" id="UP001368500"/>
    </source>
</evidence>
<dbReference type="PANTHER" id="PTHR43463:SF1">
    <property type="entry name" value="NICOTINATE-NUCLEOTIDE--DIMETHYLBENZIMIDAZOLE PHOSPHORIBOSYLTRANSFERASE"/>
    <property type="match status" value="1"/>
</dbReference>
<comment type="similarity">
    <text evidence="2 10">Belongs to the CobT family.</text>
</comment>
<keyword evidence="5 10" id="KW-0169">Cobalamin biosynthesis</keyword>
<dbReference type="InterPro" id="IPR036087">
    <property type="entry name" value="Nict_dMeBzImd_PRibTrfase_sf"/>
</dbReference>
<evidence type="ECO:0000313" key="11">
    <source>
        <dbReference type="EMBL" id="MEK8027870.1"/>
    </source>
</evidence>
<accession>A0ABU9BFZ6</accession>
<dbReference type="HAMAP" id="MF_00230">
    <property type="entry name" value="CobT"/>
    <property type="match status" value="1"/>
</dbReference>
<dbReference type="InterPro" id="IPR023195">
    <property type="entry name" value="Nict_dMeBzImd_PRibTrfase_N"/>
</dbReference>
<dbReference type="RefSeq" id="WP_341375650.1">
    <property type="nucleotide sequence ID" value="NZ_JBBUTF010000017.1"/>
</dbReference>
<dbReference type="Gene3D" id="1.10.1610.10">
    <property type="match status" value="1"/>
</dbReference>
<name>A0ABU9BFZ6_9BURK</name>
<keyword evidence="12" id="KW-1185">Reference proteome</keyword>